<dbReference type="EMBL" id="CAMXCT010001857">
    <property type="protein sequence ID" value="CAI3993652.1"/>
    <property type="molecule type" value="Genomic_DNA"/>
</dbReference>
<dbReference type="EMBL" id="CAMXCT030001857">
    <property type="protein sequence ID" value="CAL4780964.1"/>
    <property type="molecule type" value="Genomic_DNA"/>
</dbReference>
<evidence type="ECO:0000313" key="2">
    <source>
        <dbReference type="EMBL" id="CAI3993652.1"/>
    </source>
</evidence>
<evidence type="ECO:0000313" key="4">
    <source>
        <dbReference type="Proteomes" id="UP001152797"/>
    </source>
</evidence>
<feature type="compositionally biased region" description="Polar residues" evidence="1">
    <location>
        <begin position="189"/>
        <end position="200"/>
    </location>
</feature>
<accession>A0A9P1G147</accession>
<feature type="compositionally biased region" description="Basic residues" evidence="1">
    <location>
        <begin position="1180"/>
        <end position="1195"/>
    </location>
</feature>
<feature type="compositionally biased region" description="Basic and acidic residues" evidence="1">
    <location>
        <begin position="321"/>
        <end position="331"/>
    </location>
</feature>
<organism evidence="2">
    <name type="scientific">Cladocopium goreaui</name>
    <dbReference type="NCBI Taxonomy" id="2562237"/>
    <lineage>
        <taxon>Eukaryota</taxon>
        <taxon>Sar</taxon>
        <taxon>Alveolata</taxon>
        <taxon>Dinophyceae</taxon>
        <taxon>Suessiales</taxon>
        <taxon>Symbiodiniaceae</taxon>
        <taxon>Cladocopium</taxon>
    </lineage>
</organism>
<feature type="non-terminal residue" evidence="2">
    <location>
        <position position="1"/>
    </location>
</feature>
<feature type="compositionally biased region" description="Basic and acidic residues" evidence="1">
    <location>
        <begin position="364"/>
        <end position="375"/>
    </location>
</feature>
<feature type="compositionally biased region" description="Low complexity" evidence="1">
    <location>
        <begin position="160"/>
        <end position="182"/>
    </location>
</feature>
<feature type="compositionally biased region" description="Basic residues" evidence="1">
    <location>
        <begin position="387"/>
        <end position="396"/>
    </location>
</feature>
<protein>
    <submittedName>
        <fullName evidence="3">E3 ubiquitin-protein ligase HERC1</fullName>
    </submittedName>
</protein>
<gene>
    <name evidence="2" type="ORF">C1SCF055_LOCUS20380</name>
</gene>
<dbReference type="EMBL" id="CAMXCT020001857">
    <property type="protein sequence ID" value="CAL1147027.1"/>
    <property type="molecule type" value="Genomic_DNA"/>
</dbReference>
<evidence type="ECO:0000256" key="1">
    <source>
        <dbReference type="SAM" id="MobiDB-lite"/>
    </source>
</evidence>
<feature type="compositionally biased region" description="Basic and acidic residues" evidence="1">
    <location>
        <begin position="531"/>
        <end position="545"/>
    </location>
</feature>
<feature type="region of interest" description="Disordered" evidence="1">
    <location>
        <begin position="282"/>
        <end position="574"/>
    </location>
</feature>
<dbReference type="Proteomes" id="UP001152797">
    <property type="component" value="Unassembled WGS sequence"/>
</dbReference>
<evidence type="ECO:0000313" key="3">
    <source>
        <dbReference type="EMBL" id="CAL4780964.1"/>
    </source>
</evidence>
<name>A0A9P1G147_9DINO</name>
<feature type="compositionally biased region" description="Acidic residues" evidence="1">
    <location>
        <begin position="420"/>
        <end position="432"/>
    </location>
</feature>
<dbReference type="OrthoDB" id="445486at2759"/>
<keyword evidence="4" id="KW-1185">Reference proteome</keyword>
<feature type="compositionally biased region" description="Basic and acidic residues" evidence="1">
    <location>
        <begin position="483"/>
        <end position="496"/>
    </location>
</feature>
<reference evidence="2" key="1">
    <citation type="submission" date="2022-10" db="EMBL/GenBank/DDBJ databases">
        <authorList>
            <person name="Chen Y."/>
            <person name="Dougan E. K."/>
            <person name="Chan C."/>
            <person name="Rhodes N."/>
            <person name="Thang M."/>
        </authorList>
    </citation>
    <scope>NUCLEOTIDE SEQUENCE</scope>
</reference>
<feature type="compositionally biased region" description="Acidic residues" evidence="1">
    <location>
        <begin position="118"/>
        <end position="131"/>
    </location>
</feature>
<feature type="compositionally biased region" description="Pro residues" evidence="1">
    <location>
        <begin position="214"/>
        <end position="223"/>
    </location>
</feature>
<feature type="compositionally biased region" description="Pro residues" evidence="1">
    <location>
        <begin position="147"/>
        <end position="159"/>
    </location>
</feature>
<feature type="compositionally biased region" description="Basic and acidic residues" evidence="1">
    <location>
        <begin position="449"/>
        <end position="467"/>
    </location>
</feature>
<feature type="region of interest" description="Disordered" evidence="1">
    <location>
        <begin position="1173"/>
        <end position="1201"/>
    </location>
</feature>
<feature type="region of interest" description="Disordered" evidence="1">
    <location>
        <begin position="1073"/>
        <end position="1092"/>
    </location>
</feature>
<reference evidence="3 4" key="2">
    <citation type="submission" date="2024-05" db="EMBL/GenBank/DDBJ databases">
        <authorList>
            <person name="Chen Y."/>
            <person name="Shah S."/>
            <person name="Dougan E. K."/>
            <person name="Thang M."/>
            <person name="Chan C."/>
        </authorList>
    </citation>
    <scope>NUCLEOTIDE SEQUENCE [LARGE SCALE GENOMIC DNA]</scope>
</reference>
<proteinExistence type="predicted"/>
<feature type="non-terminal residue" evidence="2">
    <location>
        <position position="1531"/>
    </location>
</feature>
<sequence length="1531" mass="169679">VSLDQLFLWRAYLIGGALGAAWEAQRLLRRRVQDEDESHMTRWLNKRAVGVVAFRGLCGVEADRACIQLDAAGLKRLFSHGIRRFTSGSTNKDEELDEFYNVLRTYWGESEGTGGNQEESDDGYGGGDDDVGGYPDSDASTVARPINPEPAMPITPAEPVPARAEAAESPSPAATEATSPASIPEKISPGSSTDRASPASSADGVGAAEAPSKDPMPPPPVPNKPGVQALVKLRIKELEQRLASKKASEATKTFCADNAETQPLEESACDHILRAKTLELGEAWTDSEGSPPSPKPLAELQRGKSTVDIGAADAAEVLEEPTGKSENHEEPPATQPSPEPADESSMGDEVYPDLPSTPETPMVTRDDQRALKELNELGIQKPNAKAAPKKRGRPPSKKTPCVLKRPAARAPAKSKKITEEPEEVQSEGEEMVDGTQHYSPSQSPVSPKNLEKKFDAADPSPEHDTVAGRRKAAKRQASDEDENPKPNEKKKKGEVSREDDDGKEDPPKTRKRKQKAADTENPMTNGKRTKKPEDKKDGKIPHDDGSNLVVSKRGSGPRVSFAGRVPPKNEQAKQRHEVMVATYKDQIGPFVTNGSQVEVLWWNWAFKSLLNLPKPTLQKYQNMASQKEFVFLLLMCGWLSYVKFEKGMSLVLLLVCCMDGKFVAENPHSTLVFLYEPFLKAVRLLKQASLKVDLTTPLPELFGKLEWSELPEANLADCLLYLRGQFTGTSQSGPLTKRDPTTWSGTSLEDAMNLTQATHEKHASQCEEDMVRELAELRAWLEQNQTEVLPKDGRPVAAPLRASSPIVVSPSVCEGKDWQSEQTDRSPCLSPAPTVPDVPAEFLDDDVEDDVEPTQKVPDPLAPGSAHPEKPMMNLDGVNAAEVPAFGDQSAPRFDVGEHHISANAVRQRAKRIFTPRADGSLKVSETIFNEWKGKGQARKNLEQIFKSVGYDPETFCAEVEVLRQEMQSSELVIEGEFLSHDQMVQQRMEAIKKHCKTNPKKLMRKDTYENLWMYYVELAVKGSHKKESRLDIRKRVRFEETGVGSMDAPVEFDHHDAEGLDDSDIDKIEEQESKEATQRKGKQIGLPEIDPDALPSSMVTKYLTALAKRMKKMQDLADKFNAPKAEDLTEIQSRLKISISKSINDMEGVHKEMSDDYSNGVITGYSKATDSLSLEARSRPRAGAKSKPRARPKVQPKMAPKAKAQAVKFAPAARLEAFGCQARKELGEHTLGKQTGNASRAAHAFVNRWGLTWKVPFTDFTLENHHGETVVVSYISPKSFVRFLLKNAPEVLTGGEHNTNLTKFVLSILPNDLYKETNGLELVLQKVCDDFKELFETGLEIDGQRWFVALTGLKGDLKWYEKIANLKRCFNKQIGSGLQMCHECEAGSPDIPFEDAGHFPCWRNHLFQNRPWDVAPTITRIPFEPLDESGKPERVLRRDLFHNSKVGLLRDFVGSSVLLLIFLGYFKDQGPGVSNRRDICLQRGHRHFYLYCLSTGGKPGLRSFSPVFFNAKKQTDYGWVNAKGSDVTLL</sequence>
<comment type="caution">
    <text evidence="2">The sequence shown here is derived from an EMBL/GenBank/DDBJ whole genome shotgun (WGS) entry which is preliminary data.</text>
</comment>
<feature type="region of interest" description="Disordered" evidence="1">
    <location>
        <begin position="108"/>
        <end position="229"/>
    </location>
</feature>
<feature type="compositionally biased region" description="Polar residues" evidence="1">
    <location>
        <begin position="436"/>
        <end position="446"/>
    </location>
</feature>